<feature type="coiled-coil region" evidence="1">
    <location>
        <begin position="19"/>
        <end position="46"/>
    </location>
</feature>
<evidence type="ECO:0000313" key="3">
    <source>
        <dbReference type="Proteomes" id="UP000008206"/>
    </source>
</evidence>
<dbReference type="KEGG" id="cyj:Cyan7822_4576"/>
<keyword evidence="1" id="KW-0175">Coiled coil</keyword>
<organism evidence="2 3">
    <name type="scientific">Gloeothece verrucosa (strain PCC 7822)</name>
    <name type="common">Cyanothece sp. (strain PCC 7822)</name>
    <dbReference type="NCBI Taxonomy" id="497965"/>
    <lineage>
        <taxon>Bacteria</taxon>
        <taxon>Bacillati</taxon>
        <taxon>Cyanobacteriota</taxon>
        <taxon>Cyanophyceae</taxon>
        <taxon>Oscillatoriophycideae</taxon>
        <taxon>Chroococcales</taxon>
        <taxon>Aphanothecaceae</taxon>
        <taxon>Gloeothece</taxon>
        <taxon>Gloeothece verrucosa</taxon>
    </lineage>
</organism>
<dbReference type="EMBL" id="CP002198">
    <property type="protein sequence ID" value="ADN16485.1"/>
    <property type="molecule type" value="Genomic_DNA"/>
</dbReference>
<reference evidence="3" key="1">
    <citation type="journal article" date="2011" name="MBio">
        <title>Novel metabolic attributes of the genus Cyanothece, comprising a group of unicellular nitrogen-fixing Cyanobacteria.</title>
        <authorList>
            <person name="Bandyopadhyay A."/>
            <person name="Elvitigala T."/>
            <person name="Welsh E."/>
            <person name="Stockel J."/>
            <person name="Liberton M."/>
            <person name="Min H."/>
            <person name="Sherman L.A."/>
            <person name="Pakrasi H.B."/>
        </authorList>
    </citation>
    <scope>NUCLEOTIDE SEQUENCE [LARGE SCALE GENOMIC DNA]</scope>
    <source>
        <strain evidence="3">PCC 7822</strain>
    </source>
</reference>
<name>E0UD20_GLOV7</name>
<dbReference type="STRING" id="497965.Cyan7822_4576"/>
<keyword evidence="3" id="KW-1185">Reference proteome</keyword>
<accession>E0UD20</accession>
<sequence length="90" mass="10267">MEEIIDEMEDGITDKLLEFIELDTRIAGLQEQLEKLKQDKASYAKQIRARLIQEVILVVPTGKRSGFCFHLSDGEIVYARTTILETSVQP</sequence>
<gene>
    <name evidence="2" type="ordered locus">Cyan7822_4576</name>
</gene>
<evidence type="ECO:0000313" key="2">
    <source>
        <dbReference type="EMBL" id="ADN16485.1"/>
    </source>
</evidence>
<dbReference type="Proteomes" id="UP000008206">
    <property type="component" value="Chromosome"/>
</dbReference>
<dbReference type="AlphaFoldDB" id="E0UD20"/>
<evidence type="ECO:0000256" key="1">
    <source>
        <dbReference type="SAM" id="Coils"/>
    </source>
</evidence>
<protein>
    <submittedName>
        <fullName evidence="2">Uncharacterized protein</fullName>
    </submittedName>
</protein>
<dbReference type="HOGENOM" id="CLU_2435895_0_0_3"/>
<proteinExistence type="predicted"/>
<dbReference type="RefSeq" id="WP_013324527.1">
    <property type="nucleotide sequence ID" value="NC_014501.1"/>
</dbReference>